<sequence>MDESAQVIKQLTENGYSLPKKVGVIYSEVKREYFPTEALYITEKDAFEEAKIISEYISKLGIESNIYPGDDTLVAKLQKDRPDMVFNLVDSVKGVDSLSSAIPGILEMLEIPYTGGDILGLALCFNKFLTKELFLSAGVPVPHFQLFNNPNDVLDPSLRYPLISKLNEIHGAVEITQDAVSENEKHLRERLKFLMNTYKQSVIVEEFIVGKEITAYVLEGQNRKTYLAEKIFNKPGEKYVFATFDNQWVDSEENRMSYKYEKTEDNQLKEYVRKAFDIAKMRDYAKFDIRVDISGRYYFIDSNCNPAFGPKELGTALGYIVEDIYGISFPEILKRLIINTMKGHVVDYTS</sequence>
<evidence type="ECO:0000259" key="5">
    <source>
        <dbReference type="PROSITE" id="PS50975"/>
    </source>
</evidence>
<evidence type="ECO:0000313" key="6">
    <source>
        <dbReference type="EMBL" id="OGC56437.1"/>
    </source>
</evidence>
<dbReference type="GO" id="GO:0005524">
    <property type="term" value="F:ATP binding"/>
    <property type="evidence" value="ECO:0007669"/>
    <property type="project" value="UniProtKB-UniRule"/>
</dbReference>
<dbReference type="Gene3D" id="3.40.50.20">
    <property type="match status" value="1"/>
</dbReference>
<dbReference type="PANTHER" id="PTHR23132">
    <property type="entry name" value="D-ALANINE--D-ALANINE LIGASE"/>
    <property type="match status" value="1"/>
</dbReference>
<dbReference type="AlphaFoldDB" id="A0A1F4VGR2"/>
<evidence type="ECO:0000256" key="4">
    <source>
        <dbReference type="PROSITE-ProRule" id="PRU00409"/>
    </source>
</evidence>
<feature type="domain" description="ATP-grasp" evidence="5">
    <location>
        <begin position="131"/>
        <end position="338"/>
    </location>
</feature>
<evidence type="ECO:0000256" key="1">
    <source>
        <dbReference type="ARBA" id="ARBA00010871"/>
    </source>
</evidence>
<dbReference type="Pfam" id="PF07478">
    <property type="entry name" value="Dala_Dala_lig_C"/>
    <property type="match status" value="1"/>
</dbReference>
<reference evidence="6 7" key="1">
    <citation type="journal article" date="2016" name="Nat. Commun.">
        <title>Thousands of microbial genomes shed light on interconnected biogeochemical processes in an aquifer system.</title>
        <authorList>
            <person name="Anantharaman K."/>
            <person name="Brown C.T."/>
            <person name="Hug L.A."/>
            <person name="Sharon I."/>
            <person name="Castelle C.J."/>
            <person name="Probst A.J."/>
            <person name="Thomas B.C."/>
            <person name="Singh A."/>
            <person name="Wilkins M.J."/>
            <person name="Karaoz U."/>
            <person name="Brodie E.L."/>
            <person name="Williams K.H."/>
            <person name="Hubbard S.S."/>
            <person name="Banfield J.F."/>
        </authorList>
    </citation>
    <scope>NUCLEOTIDE SEQUENCE [LARGE SCALE GENOMIC DNA]</scope>
</reference>
<accession>A0A1F4VGR2</accession>
<dbReference type="GO" id="GO:0071555">
    <property type="term" value="P:cell wall organization"/>
    <property type="evidence" value="ECO:0007669"/>
    <property type="project" value="UniProtKB-KW"/>
</dbReference>
<evidence type="ECO:0000313" key="7">
    <source>
        <dbReference type="Proteomes" id="UP000177763"/>
    </source>
</evidence>
<comment type="similarity">
    <text evidence="1">Belongs to the D-alanine--D-alanine ligase family.</text>
</comment>
<proteinExistence type="inferred from homology"/>
<organism evidence="6 7">
    <name type="scientific">candidate division WWE3 bacterium RIFCSPLOWO2_12_FULL_36_10</name>
    <dbReference type="NCBI Taxonomy" id="1802630"/>
    <lineage>
        <taxon>Bacteria</taxon>
        <taxon>Katanobacteria</taxon>
    </lineage>
</organism>
<dbReference type="EMBL" id="MEVN01000038">
    <property type="protein sequence ID" value="OGC56437.1"/>
    <property type="molecule type" value="Genomic_DNA"/>
</dbReference>
<dbReference type="InterPro" id="IPR011761">
    <property type="entry name" value="ATP-grasp"/>
</dbReference>
<dbReference type="STRING" id="1802630.A3H26_01050"/>
<dbReference type="InterPro" id="IPR011095">
    <property type="entry name" value="Dala_Dala_lig_C"/>
</dbReference>
<dbReference type="PROSITE" id="PS50975">
    <property type="entry name" value="ATP_GRASP"/>
    <property type="match status" value="1"/>
</dbReference>
<dbReference type="Gene3D" id="3.30.470.20">
    <property type="entry name" value="ATP-grasp fold, B domain"/>
    <property type="match status" value="1"/>
</dbReference>
<dbReference type="SUPFAM" id="SSF52440">
    <property type="entry name" value="PreATP-grasp domain"/>
    <property type="match status" value="1"/>
</dbReference>
<gene>
    <name evidence="6" type="ORF">A3H26_01050</name>
</gene>
<dbReference type="PANTHER" id="PTHR23132:SF23">
    <property type="entry name" value="D-ALANINE--D-ALANINE LIGASE B"/>
    <property type="match status" value="1"/>
</dbReference>
<dbReference type="Proteomes" id="UP000177763">
    <property type="component" value="Unassembled WGS sequence"/>
</dbReference>
<dbReference type="GO" id="GO:0008716">
    <property type="term" value="F:D-alanine-D-alanine ligase activity"/>
    <property type="evidence" value="ECO:0007669"/>
    <property type="project" value="InterPro"/>
</dbReference>
<comment type="caution">
    <text evidence="6">The sequence shown here is derived from an EMBL/GenBank/DDBJ whole genome shotgun (WGS) entry which is preliminary data.</text>
</comment>
<dbReference type="SUPFAM" id="SSF56059">
    <property type="entry name" value="Glutathione synthetase ATP-binding domain-like"/>
    <property type="match status" value="1"/>
</dbReference>
<keyword evidence="2" id="KW-0436">Ligase</keyword>
<dbReference type="InterPro" id="IPR016185">
    <property type="entry name" value="PreATP-grasp_dom_sf"/>
</dbReference>
<keyword evidence="4" id="KW-0067">ATP-binding</keyword>
<keyword evidence="4" id="KW-0547">Nucleotide-binding</keyword>
<name>A0A1F4VGR2_UNCKA</name>
<evidence type="ECO:0000256" key="3">
    <source>
        <dbReference type="ARBA" id="ARBA00023316"/>
    </source>
</evidence>
<keyword evidence="3" id="KW-0961">Cell wall biogenesis/degradation</keyword>
<evidence type="ECO:0000256" key="2">
    <source>
        <dbReference type="ARBA" id="ARBA00022598"/>
    </source>
</evidence>
<protein>
    <recommendedName>
        <fullName evidence="5">ATP-grasp domain-containing protein</fullName>
    </recommendedName>
</protein>
<dbReference type="GO" id="GO:0046872">
    <property type="term" value="F:metal ion binding"/>
    <property type="evidence" value="ECO:0007669"/>
    <property type="project" value="InterPro"/>
</dbReference>